<feature type="region of interest" description="Disordered" evidence="1">
    <location>
        <begin position="21"/>
        <end position="88"/>
    </location>
</feature>
<gene>
    <name evidence="2" type="ORF">AXF42_Ash007724</name>
</gene>
<dbReference type="EMBL" id="KZ451911">
    <property type="protein sequence ID" value="PKA62928.1"/>
    <property type="molecule type" value="Genomic_DNA"/>
</dbReference>
<dbReference type="Proteomes" id="UP000236161">
    <property type="component" value="Unassembled WGS sequence"/>
</dbReference>
<evidence type="ECO:0000313" key="3">
    <source>
        <dbReference type="Proteomes" id="UP000236161"/>
    </source>
</evidence>
<organism evidence="2 3">
    <name type="scientific">Apostasia shenzhenica</name>
    <dbReference type="NCBI Taxonomy" id="1088818"/>
    <lineage>
        <taxon>Eukaryota</taxon>
        <taxon>Viridiplantae</taxon>
        <taxon>Streptophyta</taxon>
        <taxon>Embryophyta</taxon>
        <taxon>Tracheophyta</taxon>
        <taxon>Spermatophyta</taxon>
        <taxon>Magnoliopsida</taxon>
        <taxon>Liliopsida</taxon>
        <taxon>Asparagales</taxon>
        <taxon>Orchidaceae</taxon>
        <taxon>Apostasioideae</taxon>
        <taxon>Apostasia</taxon>
    </lineage>
</organism>
<keyword evidence="3" id="KW-1185">Reference proteome</keyword>
<reference evidence="2 3" key="1">
    <citation type="journal article" date="2017" name="Nature">
        <title>The Apostasia genome and the evolution of orchids.</title>
        <authorList>
            <person name="Zhang G.Q."/>
            <person name="Liu K.W."/>
            <person name="Li Z."/>
            <person name="Lohaus R."/>
            <person name="Hsiao Y.Y."/>
            <person name="Niu S.C."/>
            <person name="Wang J.Y."/>
            <person name="Lin Y.C."/>
            <person name="Xu Q."/>
            <person name="Chen L.J."/>
            <person name="Yoshida K."/>
            <person name="Fujiwara S."/>
            <person name="Wang Z.W."/>
            <person name="Zhang Y.Q."/>
            <person name="Mitsuda N."/>
            <person name="Wang M."/>
            <person name="Liu G.H."/>
            <person name="Pecoraro L."/>
            <person name="Huang H.X."/>
            <person name="Xiao X.J."/>
            <person name="Lin M."/>
            <person name="Wu X.Y."/>
            <person name="Wu W.L."/>
            <person name="Chen Y.Y."/>
            <person name="Chang S.B."/>
            <person name="Sakamoto S."/>
            <person name="Ohme-Takagi M."/>
            <person name="Yagi M."/>
            <person name="Zeng S.J."/>
            <person name="Shen C.Y."/>
            <person name="Yeh C.M."/>
            <person name="Luo Y.B."/>
            <person name="Tsai W.C."/>
            <person name="Van de Peer Y."/>
            <person name="Liu Z.J."/>
        </authorList>
    </citation>
    <scope>NUCLEOTIDE SEQUENCE [LARGE SCALE GENOMIC DNA]</scope>
    <source>
        <strain evidence="3">cv. Shenzhen</strain>
        <tissue evidence="2">Stem</tissue>
    </source>
</reference>
<sequence length="88" mass="9561">MMFLSYTHHCQRALAAPFPMQHASSRRANQGSTCFSCHRSPETVPRSKGQALFTDSGPSSGRQAARIQSLSTSFPPENQDKAASSVAY</sequence>
<feature type="compositionally biased region" description="Polar residues" evidence="1">
    <location>
        <begin position="22"/>
        <end position="35"/>
    </location>
</feature>
<protein>
    <submittedName>
        <fullName evidence="2">Uncharacterized protein</fullName>
    </submittedName>
</protein>
<evidence type="ECO:0000256" key="1">
    <source>
        <dbReference type="SAM" id="MobiDB-lite"/>
    </source>
</evidence>
<dbReference type="AlphaFoldDB" id="A0A2I0B561"/>
<name>A0A2I0B561_9ASPA</name>
<accession>A0A2I0B561</accession>
<evidence type="ECO:0000313" key="2">
    <source>
        <dbReference type="EMBL" id="PKA62928.1"/>
    </source>
</evidence>
<feature type="compositionally biased region" description="Polar residues" evidence="1">
    <location>
        <begin position="56"/>
        <end position="76"/>
    </location>
</feature>
<proteinExistence type="predicted"/>